<name>A0A075FLG9_9EURY</name>
<reference evidence="1" key="1">
    <citation type="journal article" date="2014" name="Genome Biol. Evol.">
        <title>Pangenome evidence for extensive interdomain horizontal transfer affecting lineage core and shell genes in uncultured planktonic thaumarchaeota and euryarchaeota.</title>
        <authorList>
            <person name="Deschamps P."/>
            <person name="Zivanovic Y."/>
            <person name="Moreira D."/>
            <person name="Rodriguez-Valera F."/>
            <person name="Lopez-Garcia P."/>
        </authorList>
    </citation>
    <scope>NUCLEOTIDE SEQUENCE</scope>
</reference>
<protein>
    <submittedName>
        <fullName evidence="1">Uncharacterized protein</fullName>
    </submittedName>
</protein>
<proteinExistence type="predicted"/>
<sequence length="116" mass="12642">MLGAVSETTHFEGFDLTDVIIDGADCILKSIDDSFALAENGLDLDEHHAECERLDLASLNLSHRGNGGCNCLVVGGSFFRLINCDLVFYNDMSHIEQLQRIQGPSNVHAGQTYLTA</sequence>
<evidence type="ECO:0000313" key="1">
    <source>
        <dbReference type="EMBL" id="AIE92400.1"/>
    </source>
</evidence>
<dbReference type="AlphaFoldDB" id="A0A075FLG9"/>
<organism evidence="1">
    <name type="scientific">uncultured marine group II/III euryarchaeote AD1000_22_E05</name>
    <dbReference type="NCBI Taxonomy" id="1457737"/>
    <lineage>
        <taxon>Archaea</taxon>
        <taxon>Methanobacteriati</taxon>
        <taxon>Methanobacteriota</taxon>
        <taxon>environmental samples</taxon>
    </lineage>
</organism>
<dbReference type="EMBL" id="KF900364">
    <property type="protein sequence ID" value="AIE92400.1"/>
    <property type="molecule type" value="Genomic_DNA"/>
</dbReference>
<accession>A0A075FLG9</accession>